<keyword evidence="1" id="KW-0472">Membrane</keyword>
<comment type="caution">
    <text evidence="2">The sequence shown here is derived from an EMBL/GenBank/DDBJ whole genome shotgun (WGS) entry which is preliminary data.</text>
</comment>
<keyword evidence="3" id="KW-1185">Reference proteome</keyword>
<gene>
    <name evidence="2" type="ORF">NATSA_08150</name>
</gene>
<evidence type="ECO:0000313" key="3">
    <source>
        <dbReference type="Proteomes" id="UP000673975"/>
    </source>
</evidence>
<protein>
    <recommendedName>
        <fullName evidence="4">CcmD family protein</fullName>
    </recommendedName>
</protein>
<dbReference type="EMBL" id="JAFIDN010000005">
    <property type="protein sequence ID" value="MBP3192632.1"/>
    <property type="molecule type" value="Genomic_DNA"/>
</dbReference>
<dbReference type="AlphaFoldDB" id="A0A8J7UVK0"/>
<keyword evidence="1" id="KW-0812">Transmembrane</keyword>
<evidence type="ECO:0000313" key="2">
    <source>
        <dbReference type="EMBL" id="MBP3192632.1"/>
    </source>
</evidence>
<organism evidence="2 3">
    <name type="scientific">Natronogracilivirga saccharolytica</name>
    <dbReference type="NCBI Taxonomy" id="2812953"/>
    <lineage>
        <taxon>Bacteria</taxon>
        <taxon>Pseudomonadati</taxon>
        <taxon>Balneolota</taxon>
        <taxon>Balneolia</taxon>
        <taxon>Balneolales</taxon>
        <taxon>Cyclonatronaceae</taxon>
        <taxon>Natronogracilivirga</taxon>
    </lineage>
</organism>
<keyword evidence="1" id="KW-1133">Transmembrane helix</keyword>
<name>A0A8J7UVK0_9BACT</name>
<feature type="transmembrane region" description="Helical" evidence="1">
    <location>
        <begin position="48"/>
        <end position="68"/>
    </location>
</feature>
<dbReference type="Proteomes" id="UP000673975">
    <property type="component" value="Unassembled WGS sequence"/>
</dbReference>
<evidence type="ECO:0008006" key="4">
    <source>
        <dbReference type="Google" id="ProtNLM"/>
    </source>
</evidence>
<evidence type="ECO:0000256" key="1">
    <source>
        <dbReference type="SAM" id="Phobius"/>
    </source>
</evidence>
<sequence>MTVLIHLLFVLAFTVSDTLSAAYGDTWEGVQDPEYGNVFMQAMASNNLIFVVLGVSLIIWFVLVAYLIRLEKKLERLEEKQSRQNS</sequence>
<reference evidence="2" key="1">
    <citation type="submission" date="2021-02" db="EMBL/GenBank/DDBJ databases">
        <title>Natronogracilivirga saccharolytica gen. nov. sp. nov. a new anaerobic, haloalkiliphilic carbohydrate-fermenting bacterium from soda lake and proposing of Cyclonatronumiaceae fam. nov. in the phylum Balneolaeota.</title>
        <authorList>
            <person name="Zhilina T.N."/>
            <person name="Sorokin D.Y."/>
            <person name="Zavarzina D.G."/>
            <person name="Toshchakov S.V."/>
            <person name="Kublanov I.V."/>
        </authorList>
    </citation>
    <scope>NUCLEOTIDE SEQUENCE</scope>
    <source>
        <strain evidence="2">Z-1702</strain>
    </source>
</reference>
<proteinExistence type="predicted"/>
<dbReference type="Pfam" id="PF20077">
    <property type="entry name" value="CcmD_alt"/>
    <property type="match status" value="1"/>
</dbReference>
<accession>A0A8J7UVK0</accession>
<dbReference type="RefSeq" id="WP_210511530.1">
    <property type="nucleotide sequence ID" value="NZ_JAFIDN010000005.1"/>
</dbReference>